<evidence type="ECO:0000256" key="1">
    <source>
        <dbReference type="ARBA" id="ARBA00007896"/>
    </source>
</evidence>
<evidence type="ECO:0000313" key="6">
    <source>
        <dbReference type="Proteomes" id="UP000029004"/>
    </source>
</evidence>
<dbReference type="NCBIfam" id="NF003969">
    <property type="entry name" value="PRK05463.1"/>
    <property type="match status" value="1"/>
</dbReference>
<dbReference type="Gene3D" id="3.30.2040.10">
    <property type="entry name" value="PSTPO5379-like domain"/>
    <property type="match status" value="1"/>
</dbReference>
<dbReference type="InterPro" id="IPR016938">
    <property type="entry name" value="UPF0317"/>
</dbReference>
<reference evidence="5 6" key="1">
    <citation type="submission" date="2014-03" db="EMBL/GenBank/DDBJ databases">
        <title>Genomics of Bifidobacteria.</title>
        <authorList>
            <person name="Ventura M."/>
            <person name="Milani C."/>
            <person name="Lugli G.A."/>
        </authorList>
    </citation>
    <scope>NUCLEOTIDE SEQUENCE [LARGE SCALE GENOMIC DNA]</scope>
    <source>
        <strain evidence="5 6">DSM 23968</strain>
    </source>
</reference>
<feature type="compositionally biased region" description="Low complexity" evidence="4">
    <location>
        <begin position="15"/>
        <end position="39"/>
    </location>
</feature>
<dbReference type="SUPFAM" id="SSF160920">
    <property type="entry name" value="PSTPO5379-like"/>
    <property type="match status" value="1"/>
</dbReference>
<sequence>MGDVMTETADKTGITETTATMGATTATTTATPAPNADSTPEAARLAFRDGLVRPTCGIAKGYAQANLMILPKDLAFDFLLFAQRNPKPCPLLEVMEAGETEPATCPGADIRTDVPLYRVWEHGELVAEVPDITDYWRDDLVTFVIGCSFTFEFPLMEAGVPVRHITAGRNVPMYDTSIVCRPAGAFHSNMVVSMRGIPSTQVSDAVRISGYYPSVHGAPVCVGDPAAIGVTDLMHPDYGDAPILEDGDVPVFWACGVTPQAAAMASKPPFAITHAPGHMLITSKRDLDYMV</sequence>
<evidence type="ECO:0000313" key="5">
    <source>
        <dbReference type="EMBL" id="KFI96957.1"/>
    </source>
</evidence>
<evidence type="ECO:0000256" key="2">
    <source>
        <dbReference type="ARBA" id="ARBA00023239"/>
    </source>
</evidence>
<protein>
    <recommendedName>
        <fullName evidence="3">Putative hydro-lyase BSTEL_1866</fullName>
        <ecNumber evidence="3">4.2.1.-</ecNumber>
    </recommendedName>
</protein>
<keyword evidence="6" id="KW-1185">Reference proteome</keyword>
<dbReference type="HAMAP" id="MF_01830">
    <property type="entry name" value="Hydro_lyase"/>
    <property type="match status" value="1"/>
</dbReference>
<accession>A0A087DN57</accession>
<dbReference type="PANTHER" id="PTHR32022">
    <property type="entry name" value="D-GLUTAMATE CYCLASE, MITOCHONDRIAL"/>
    <property type="match status" value="1"/>
</dbReference>
<gene>
    <name evidence="5" type="ORF">BSTEL_1866</name>
</gene>
<name>A0A087DN57_9BIFI</name>
<evidence type="ECO:0000256" key="4">
    <source>
        <dbReference type="SAM" id="MobiDB-lite"/>
    </source>
</evidence>
<dbReference type="EC" id="4.2.1.-" evidence="3"/>
<dbReference type="Pfam" id="PF07286">
    <property type="entry name" value="D-Glu_cyclase"/>
    <property type="match status" value="1"/>
</dbReference>
<dbReference type="eggNOG" id="COG4336">
    <property type="taxonomic scope" value="Bacteria"/>
</dbReference>
<comment type="similarity">
    <text evidence="1 3">Belongs to the D-glutamate cyclase family.</text>
</comment>
<evidence type="ECO:0000256" key="3">
    <source>
        <dbReference type="HAMAP-Rule" id="MF_01830"/>
    </source>
</evidence>
<dbReference type="InterPro" id="IPR038021">
    <property type="entry name" value="Putative_hydro-lyase"/>
</dbReference>
<dbReference type="PIRSF" id="PIRSF029755">
    <property type="entry name" value="UCP029755"/>
    <property type="match status" value="1"/>
</dbReference>
<dbReference type="Proteomes" id="UP000029004">
    <property type="component" value="Unassembled WGS sequence"/>
</dbReference>
<proteinExistence type="inferred from homology"/>
<dbReference type="AlphaFoldDB" id="A0A087DN57"/>
<dbReference type="PANTHER" id="PTHR32022:SF10">
    <property type="entry name" value="D-GLUTAMATE CYCLASE, MITOCHONDRIAL"/>
    <property type="match status" value="1"/>
</dbReference>
<comment type="caution">
    <text evidence="5">The sequence shown here is derived from an EMBL/GenBank/DDBJ whole genome shotgun (WGS) entry which is preliminary data.</text>
</comment>
<dbReference type="InterPro" id="IPR009906">
    <property type="entry name" value="D-Glu_cyclase"/>
</dbReference>
<organism evidence="5 6">
    <name type="scientific">Bifidobacterium stellenboschense</name>
    <dbReference type="NCBI Taxonomy" id="762211"/>
    <lineage>
        <taxon>Bacteria</taxon>
        <taxon>Bacillati</taxon>
        <taxon>Actinomycetota</taxon>
        <taxon>Actinomycetes</taxon>
        <taxon>Bifidobacteriales</taxon>
        <taxon>Bifidobacteriaceae</taxon>
        <taxon>Bifidobacterium</taxon>
    </lineage>
</organism>
<dbReference type="FunFam" id="3.30.2040.10:FF:000001">
    <property type="entry name" value="D-glutamate cyclase, mitochondrial"/>
    <property type="match status" value="1"/>
</dbReference>
<dbReference type="STRING" id="762211.BSTEL_1866"/>
<dbReference type="EMBL" id="JGZP01000014">
    <property type="protein sequence ID" value="KFI96957.1"/>
    <property type="molecule type" value="Genomic_DNA"/>
</dbReference>
<keyword evidence="2 3" id="KW-0456">Lyase</keyword>
<dbReference type="GO" id="GO:0016829">
    <property type="term" value="F:lyase activity"/>
    <property type="evidence" value="ECO:0007669"/>
    <property type="project" value="UniProtKB-KW"/>
</dbReference>
<feature type="region of interest" description="Disordered" evidence="4">
    <location>
        <begin position="1"/>
        <end position="39"/>
    </location>
</feature>
<dbReference type="Gene3D" id="3.40.1640.10">
    <property type="entry name" value="PSTPO5379-like"/>
    <property type="match status" value="1"/>
</dbReference>